<keyword evidence="3" id="KW-1185">Reference proteome</keyword>
<feature type="region of interest" description="Disordered" evidence="1">
    <location>
        <begin position="122"/>
        <end position="146"/>
    </location>
</feature>
<feature type="compositionally biased region" description="Basic and acidic residues" evidence="1">
    <location>
        <begin position="137"/>
        <end position="146"/>
    </location>
</feature>
<dbReference type="RefSeq" id="WP_253668897.1">
    <property type="nucleotide sequence ID" value="NZ_JAMTCP010000006.1"/>
</dbReference>
<dbReference type="Proteomes" id="UP001205311">
    <property type="component" value="Unassembled WGS sequence"/>
</dbReference>
<gene>
    <name evidence="2" type="ORF">LX15_001642</name>
</gene>
<name>A0ABT1HR05_STRSD</name>
<dbReference type="EMBL" id="JAMTCP010000006">
    <property type="protein sequence ID" value="MCP2257955.1"/>
    <property type="molecule type" value="Genomic_DNA"/>
</dbReference>
<reference evidence="2 3" key="1">
    <citation type="submission" date="2022-06" db="EMBL/GenBank/DDBJ databases">
        <title>Genomic Encyclopedia of Archaeal and Bacterial Type Strains, Phase II (KMG-II): from individual species to whole genera.</title>
        <authorList>
            <person name="Goeker M."/>
        </authorList>
    </citation>
    <scope>NUCLEOTIDE SEQUENCE [LARGE SCALE GENOMIC DNA]</scope>
    <source>
        <strain evidence="2 3">DSM 40477</strain>
    </source>
</reference>
<feature type="compositionally biased region" description="Gly residues" evidence="1">
    <location>
        <begin position="122"/>
        <end position="134"/>
    </location>
</feature>
<accession>A0ABT1HR05</accession>
<evidence type="ECO:0000313" key="3">
    <source>
        <dbReference type="Proteomes" id="UP001205311"/>
    </source>
</evidence>
<protein>
    <submittedName>
        <fullName evidence="2">Uncharacterized protein</fullName>
    </submittedName>
</protein>
<comment type="caution">
    <text evidence="2">The sequence shown here is derived from an EMBL/GenBank/DDBJ whole genome shotgun (WGS) entry which is preliminary data.</text>
</comment>
<organism evidence="2 3">
    <name type="scientific">Streptoalloteichus tenebrarius (strain ATCC 17920 / DSM 40477 / JCM 4838 / CBS 697.72 / NBRC 16177 / NCIMB 11028 / NRRL B-12390 / A12253. 1 / ISP 5477)</name>
    <name type="common">Streptomyces tenebrarius</name>
    <dbReference type="NCBI Taxonomy" id="1933"/>
    <lineage>
        <taxon>Bacteria</taxon>
        <taxon>Bacillati</taxon>
        <taxon>Actinomycetota</taxon>
        <taxon>Actinomycetes</taxon>
        <taxon>Pseudonocardiales</taxon>
        <taxon>Pseudonocardiaceae</taxon>
        <taxon>Streptoalloteichus</taxon>
    </lineage>
</organism>
<evidence type="ECO:0000313" key="2">
    <source>
        <dbReference type="EMBL" id="MCP2257955.1"/>
    </source>
</evidence>
<evidence type="ECO:0000256" key="1">
    <source>
        <dbReference type="SAM" id="MobiDB-lite"/>
    </source>
</evidence>
<sequence>MAFPKGLVLVGELGPDTEYQSREDRAAGKPVRQRVDEATGLRQWKGTFTDPSAEKERDTTVTVTFLAEVQPVPTTPELLPGTGMRMVELDGLAVVPRVVGSGEFKTQGWSYYATGFKATGAAGGAAAGRAGGAGSKPAEKPDGKAA</sequence>
<proteinExistence type="predicted"/>